<feature type="transmembrane region" description="Helical" evidence="1">
    <location>
        <begin position="52"/>
        <end position="68"/>
    </location>
</feature>
<dbReference type="AlphaFoldDB" id="A0A8J6TCU6"/>
<keyword evidence="1" id="KW-0812">Transmembrane</keyword>
<keyword evidence="1" id="KW-0472">Membrane</keyword>
<evidence type="ECO:0000313" key="2">
    <source>
        <dbReference type="EMBL" id="MBC8207622.1"/>
    </source>
</evidence>
<dbReference type="EMBL" id="JACNLK010000007">
    <property type="protein sequence ID" value="MBC8207622.1"/>
    <property type="molecule type" value="Genomic_DNA"/>
</dbReference>
<proteinExistence type="predicted"/>
<evidence type="ECO:0000256" key="1">
    <source>
        <dbReference type="SAM" id="Phobius"/>
    </source>
</evidence>
<protein>
    <submittedName>
        <fullName evidence="2">Uncharacterized protein</fullName>
    </submittedName>
</protein>
<sequence length="109" mass="12367">MGEFFAFINDWIVSTKVPEQLRDVDAKNLLRNGYFMVPFIGIMMYFVFRQAFSYLIITALIFGLWWFSGTDMVTGAVVNGEIQMDRMLPVFGVGTIGLGIIAYLFTKGD</sequence>
<comment type="caution">
    <text evidence="2">The sequence shown here is derived from an EMBL/GenBank/DDBJ whole genome shotgun (WGS) entry which is preliminary data.</text>
</comment>
<organism evidence="2 3">
    <name type="scientific">Candidatus Desulfatifera sulfidica</name>
    <dbReference type="NCBI Taxonomy" id="2841691"/>
    <lineage>
        <taxon>Bacteria</taxon>
        <taxon>Pseudomonadati</taxon>
        <taxon>Thermodesulfobacteriota</taxon>
        <taxon>Desulfobulbia</taxon>
        <taxon>Desulfobulbales</taxon>
        <taxon>Desulfobulbaceae</taxon>
        <taxon>Candidatus Desulfatifera</taxon>
    </lineage>
</organism>
<keyword evidence="1" id="KW-1133">Transmembrane helix</keyword>
<dbReference type="Proteomes" id="UP000599024">
    <property type="component" value="Unassembled WGS sequence"/>
</dbReference>
<evidence type="ECO:0000313" key="3">
    <source>
        <dbReference type="Proteomes" id="UP000599024"/>
    </source>
</evidence>
<name>A0A8J6TCU6_9BACT</name>
<feature type="transmembrane region" description="Helical" evidence="1">
    <location>
        <begin position="88"/>
        <end position="106"/>
    </location>
</feature>
<gene>
    <name evidence="2" type="ORF">H8E79_00425</name>
</gene>
<accession>A0A8J6TCU6</accession>
<reference evidence="2 3" key="1">
    <citation type="submission" date="2020-08" db="EMBL/GenBank/DDBJ databases">
        <title>Bridging the membrane lipid divide: bacteria of the FCB group superphylum have the potential to synthesize archaeal ether lipids.</title>
        <authorList>
            <person name="Villanueva L."/>
            <person name="Von Meijenfeldt F.A.B."/>
            <person name="Westbye A.B."/>
            <person name="Yadav S."/>
            <person name="Hopmans E.C."/>
            <person name="Dutilh B.E."/>
            <person name="Sinninghe Damste J.S."/>
        </authorList>
    </citation>
    <scope>NUCLEOTIDE SEQUENCE [LARGE SCALE GENOMIC DNA]</scope>
    <source>
        <strain evidence="2">NIOZ-UU81</strain>
    </source>
</reference>